<feature type="compositionally biased region" description="Polar residues" evidence="1">
    <location>
        <begin position="33"/>
        <end position="42"/>
    </location>
</feature>
<organism evidence="2 3">
    <name type="scientific">Vespula pensylvanica</name>
    <name type="common">Western yellow jacket</name>
    <name type="synonym">Wasp</name>
    <dbReference type="NCBI Taxonomy" id="30213"/>
    <lineage>
        <taxon>Eukaryota</taxon>
        <taxon>Metazoa</taxon>
        <taxon>Ecdysozoa</taxon>
        <taxon>Arthropoda</taxon>
        <taxon>Hexapoda</taxon>
        <taxon>Insecta</taxon>
        <taxon>Pterygota</taxon>
        <taxon>Neoptera</taxon>
        <taxon>Endopterygota</taxon>
        <taxon>Hymenoptera</taxon>
        <taxon>Apocrita</taxon>
        <taxon>Aculeata</taxon>
        <taxon>Vespoidea</taxon>
        <taxon>Vespidae</taxon>
        <taxon>Vespinae</taxon>
        <taxon>Vespula</taxon>
    </lineage>
</organism>
<feature type="compositionally biased region" description="Basic and acidic residues" evidence="1">
    <location>
        <begin position="44"/>
        <end position="74"/>
    </location>
</feature>
<gene>
    <name evidence="2" type="ORF">H0235_003618</name>
</gene>
<feature type="compositionally biased region" description="Acidic residues" evidence="1">
    <location>
        <begin position="192"/>
        <end position="202"/>
    </location>
</feature>
<feature type="region of interest" description="Disordered" evidence="1">
    <location>
        <begin position="189"/>
        <end position="217"/>
    </location>
</feature>
<keyword evidence="3" id="KW-1185">Reference proteome</keyword>
<reference evidence="2" key="1">
    <citation type="journal article" date="2020" name="G3 (Bethesda)">
        <title>High-Quality Assemblies for Three Invasive Social Wasps from the &lt;i&gt;Vespula&lt;/i&gt; Genus.</title>
        <authorList>
            <person name="Harrop T.W.R."/>
            <person name="Guhlin J."/>
            <person name="McLaughlin G.M."/>
            <person name="Permina E."/>
            <person name="Stockwell P."/>
            <person name="Gilligan J."/>
            <person name="Le Lec M.F."/>
            <person name="Gruber M.A.M."/>
            <person name="Quinn O."/>
            <person name="Lovegrove M."/>
            <person name="Duncan E.J."/>
            <person name="Remnant E.J."/>
            <person name="Van Eeckhoven J."/>
            <person name="Graham B."/>
            <person name="Knapp R.A."/>
            <person name="Langford K.W."/>
            <person name="Kronenberg Z."/>
            <person name="Press M.O."/>
            <person name="Eacker S.M."/>
            <person name="Wilson-Rankin E.E."/>
            <person name="Purcell J."/>
            <person name="Lester P.J."/>
            <person name="Dearden P.K."/>
        </authorList>
    </citation>
    <scope>NUCLEOTIDE SEQUENCE</scope>
    <source>
        <strain evidence="2">Volc-1</strain>
    </source>
</reference>
<feature type="compositionally biased region" description="Acidic residues" evidence="1">
    <location>
        <begin position="75"/>
        <end position="92"/>
    </location>
</feature>
<comment type="caution">
    <text evidence="2">The sequence shown here is derived from an EMBL/GenBank/DDBJ whole genome shotgun (WGS) entry which is preliminary data.</text>
</comment>
<evidence type="ECO:0000313" key="3">
    <source>
        <dbReference type="Proteomes" id="UP000600918"/>
    </source>
</evidence>
<dbReference type="AlphaFoldDB" id="A0A834UFA8"/>
<proteinExistence type="predicted"/>
<evidence type="ECO:0000313" key="2">
    <source>
        <dbReference type="EMBL" id="KAF7435427.1"/>
    </source>
</evidence>
<dbReference type="EMBL" id="JACSDY010000002">
    <property type="protein sequence ID" value="KAF7435427.1"/>
    <property type="molecule type" value="Genomic_DNA"/>
</dbReference>
<dbReference type="Proteomes" id="UP000600918">
    <property type="component" value="Unassembled WGS sequence"/>
</dbReference>
<name>A0A834UFA8_VESPE</name>
<protein>
    <submittedName>
        <fullName evidence="2">Uncharacterized protein</fullName>
    </submittedName>
</protein>
<feature type="region of interest" description="Disordered" evidence="1">
    <location>
        <begin position="1"/>
        <end position="100"/>
    </location>
</feature>
<evidence type="ECO:0000256" key="1">
    <source>
        <dbReference type="SAM" id="MobiDB-lite"/>
    </source>
</evidence>
<accession>A0A834UFA8</accession>
<sequence length="217" mass="25224">MKVRALLADGTETPVTKERKRGSRRIDDRSGSVFQNEFSQNGIHPEDSSRIDFTVKTEDRGTISMENEEKKEENEKEEEEREEGEEEEEEEEGGRRRKKKSGPLFEAGCLLMHDPVLPRRDRDPPRVLESLRKSCNYYIRVNCALPIDRRWLLATTVQIGGNGRKLEAGQRSRRVSTTWHFRELRAERETANLDEENEEEVGLEVKGEELDEYSVET</sequence>